<dbReference type="GO" id="GO:0005737">
    <property type="term" value="C:cytoplasm"/>
    <property type="evidence" value="ECO:0007669"/>
    <property type="project" value="UniProtKB-SubCell"/>
</dbReference>
<proteinExistence type="evidence at transcript level"/>
<dbReference type="InterPro" id="IPR051369">
    <property type="entry name" value="GST_Theta"/>
</dbReference>
<dbReference type="PROSITE" id="PS50404">
    <property type="entry name" value="GST_NTER"/>
    <property type="match status" value="1"/>
</dbReference>
<dbReference type="FunFam" id="1.20.1050.10:FF:000008">
    <property type="entry name" value="Glutathione S-transferase theta-1"/>
    <property type="match status" value="1"/>
</dbReference>
<dbReference type="SFLD" id="SFLDG00358">
    <property type="entry name" value="Main_(cytGST)"/>
    <property type="match status" value="1"/>
</dbReference>
<dbReference type="SFLD" id="SFLDS00019">
    <property type="entry name" value="Glutathione_Transferase_(cytos"/>
    <property type="match status" value="1"/>
</dbReference>
<dbReference type="Pfam" id="PF14497">
    <property type="entry name" value="GST_C_3"/>
    <property type="match status" value="1"/>
</dbReference>
<dbReference type="EC" id="2.5.1.18" evidence="4"/>
<protein>
    <recommendedName>
        <fullName evidence="4">glutathione transferase</fullName>
        <ecNumber evidence="4">2.5.1.18</ecNumber>
    </recommendedName>
</protein>
<feature type="domain" description="GST C-terminal" evidence="9">
    <location>
        <begin position="89"/>
        <end position="229"/>
    </location>
</feature>
<dbReference type="SUPFAM" id="SSF47616">
    <property type="entry name" value="GST C-terminal domain-like"/>
    <property type="match status" value="1"/>
</dbReference>
<comment type="subunit">
    <text evidence="3">Homodimer.</text>
</comment>
<dbReference type="InterPro" id="IPR036282">
    <property type="entry name" value="Glutathione-S-Trfase_C_sf"/>
</dbReference>
<dbReference type="SUPFAM" id="SSF52833">
    <property type="entry name" value="Thioredoxin-like"/>
    <property type="match status" value="1"/>
</dbReference>
<dbReference type="EMBL" id="EU747062">
    <property type="protein sequence ID" value="ACE81253.1"/>
    <property type="molecule type" value="mRNA"/>
</dbReference>
<reference evidence="10" key="1">
    <citation type="submission" date="2008-05" db="EMBL/GenBank/DDBJ databases">
        <authorList>
            <person name="Lee J.-S."/>
        </authorList>
    </citation>
    <scope>NUCLEOTIDE SEQUENCE</scope>
</reference>
<evidence type="ECO:0000256" key="7">
    <source>
        <dbReference type="ARBA" id="ARBA00047960"/>
    </source>
</evidence>
<evidence type="ECO:0000256" key="2">
    <source>
        <dbReference type="ARBA" id="ARBA00009899"/>
    </source>
</evidence>
<dbReference type="InterPro" id="IPR040079">
    <property type="entry name" value="Glutathione_S-Trfase"/>
</dbReference>
<dbReference type="GO" id="GO:0004364">
    <property type="term" value="F:glutathione transferase activity"/>
    <property type="evidence" value="ECO:0007669"/>
    <property type="project" value="UniProtKB-EC"/>
</dbReference>
<organism evidence="10">
    <name type="scientific">Tigriopus japonicus</name>
    <name type="common">Copepod</name>
    <dbReference type="NCBI Taxonomy" id="158387"/>
    <lineage>
        <taxon>Eukaryota</taxon>
        <taxon>Metazoa</taxon>
        <taxon>Ecdysozoa</taxon>
        <taxon>Arthropoda</taxon>
        <taxon>Crustacea</taxon>
        <taxon>Multicrustacea</taxon>
        <taxon>Hexanauplia</taxon>
        <taxon>Copepoda</taxon>
        <taxon>Harpacticoida</taxon>
        <taxon>Harpacticidae</taxon>
        <taxon>Tigriopus</taxon>
    </lineage>
</organism>
<dbReference type="InterPro" id="IPR040077">
    <property type="entry name" value="GST_C_Theta"/>
</dbReference>
<evidence type="ECO:0000313" key="10">
    <source>
        <dbReference type="EMBL" id="ACE81253.1"/>
    </source>
</evidence>
<sequence length="229" mass="26532">MTLKVLLDVMSQPSRAVSIFCRAAQIPHEFKAIRVAKMEHHGPEFQALNPLKTVPIINDDGFVVKDSSAILRYLTTTRKDVPDHWYPRDPEGQARIDEYLHWQHLNTRAGCAMYFRTKWLMPMLKQSPADEGKVEARLKTMEDALAKVQNIWLEDGKKKYLVGDAVSVADIMLCCEMEQPLVAGYDVRQKWPKLGEYMDRVKKDLHPHYEDVHKVLYGMYEKFSIKAKL</sequence>
<evidence type="ECO:0000256" key="3">
    <source>
        <dbReference type="ARBA" id="ARBA00011738"/>
    </source>
</evidence>
<comment type="catalytic activity">
    <reaction evidence="7">
        <text>RX + glutathione = an S-substituted glutathione + a halide anion + H(+)</text>
        <dbReference type="Rhea" id="RHEA:16437"/>
        <dbReference type="ChEBI" id="CHEBI:15378"/>
        <dbReference type="ChEBI" id="CHEBI:16042"/>
        <dbReference type="ChEBI" id="CHEBI:17792"/>
        <dbReference type="ChEBI" id="CHEBI:57925"/>
        <dbReference type="ChEBI" id="CHEBI:90779"/>
        <dbReference type="EC" id="2.5.1.18"/>
    </reaction>
</comment>
<evidence type="ECO:0000256" key="5">
    <source>
        <dbReference type="ARBA" id="ARBA00022490"/>
    </source>
</evidence>
<dbReference type="InterPro" id="IPR036249">
    <property type="entry name" value="Thioredoxin-like_sf"/>
</dbReference>
<accession>B3VHS9</accession>
<comment type="subcellular location">
    <subcellularLocation>
        <location evidence="1">Cytoplasm</location>
    </subcellularLocation>
</comment>
<dbReference type="PANTHER" id="PTHR43917:SF8">
    <property type="entry name" value="GH16740P-RELATED"/>
    <property type="match status" value="1"/>
</dbReference>
<dbReference type="AlphaFoldDB" id="B3VHS9"/>
<keyword evidence="6 10" id="KW-0808">Transferase</keyword>
<name>B3VHS9_TIGJA</name>
<feature type="domain" description="GST N-terminal" evidence="8">
    <location>
        <begin position="1"/>
        <end position="82"/>
    </location>
</feature>
<evidence type="ECO:0000256" key="6">
    <source>
        <dbReference type="ARBA" id="ARBA00022679"/>
    </source>
</evidence>
<evidence type="ECO:0000256" key="1">
    <source>
        <dbReference type="ARBA" id="ARBA00004496"/>
    </source>
</evidence>
<keyword evidence="5" id="KW-0963">Cytoplasm</keyword>
<dbReference type="InterPro" id="IPR010987">
    <property type="entry name" value="Glutathione-S-Trfase_C-like"/>
</dbReference>
<dbReference type="PROSITE" id="PS50405">
    <property type="entry name" value="GST_CTER"/>
    <property type="match status" value="1"/>
</dbReference>
<dbReference type="Gene3D" id="1.20.1050.10">
    <property type="match status" value="1"/>
</dbReference>
<dbReference type="CDD" id="cd03183">
    <property type="entry name" value="GST_C_Theta"/>
    <property type="match status" value="1"/>
</dbReference>
<dbReference type="Gene3D" id="3.40.30.10">
    <property type="entry name" value="Glutaredoxin"/>
    <property type="match status" value="1"/>
</dbReference>
<dbReference type="Pfam" id="PF13409">
    <property type="entry name" value="GST_N_2"/>
    <property type="match status" value="1"/>
</dbReference>
<evidence type="ECO:0000259" key="8">
    <source>
        <dbReference type="PROSITE" id="PS50404"/>
    </source>
</evidence>
<comment type="similarity">
    <text evidence="2">Belongs to the GST superfamily. Theta family.</text>
</comment>
<evidence type="ECO:0000256" key="4">
    <source>
        <dbReference type="ARBA" id="ARBA00012452"/>
    </source>
</evidence>
<evidence type="ECO:0000259" key="9">
    <source>
        <dbReference type="PROSITE" id="PS50405"/>
    </source>
</evidence>
<dbReference type="InterPro" id="IPR004046">
    <property type="entry name" value="GST_C"/>
</dbReference>
<dbReference type="PANTHER" id="PTHR43917">
    <property type="match status" value="1"/>
</dbReference>
<dbReference type="InterPro" id="IPR004045">
    <property type="entry name" value="Glutathione_S-Trfase_N"/>
</dbReference>
<dbReference type="SFLD" id="SFLDG01153">
    <property type="entry name" value="Main.4:_Theta-like"/>
    <property type="match status" value="1"/>
</dbReference>
<dbReference type="GO" id="GO:0006749">
    <property type="term" value="P:glutathione metabolic process"/>
    <property type="evidence" value="ECO:0007669"/>
    <property type="project" value="TreeGrafter"/>
</dbReference>